<name>A0A426YR08_ENSVE</name>
<dbReference type="Proteomes" id="UP000287651">
    <property type="component" value="Unassembled WGS sequence"/>
</dbReference>
<organism evidence="1 2">
    <name type="scientific">Ensete ventricosum</name>
    <name type="common">Abyssinian banana</name>
    <name type="synonym">Musa ensete</name>
    <dbReference type="NCBI Taxonomy" id="4639"/>
    <lineage>
        <taxon>Eukaryota</taxon>
        <taxon>Viridiplantae</taxon>
        <taxon>Streptophyta</taxon>
        <taxon>Embryophyta</taxon>
        <taxon>Tracheophyta</taxon>
        <taxon>Spermatophyta</taxon>
        <taxon>Magnoliopsida</taxon>
        <taxon>Liliopsida</taxon>
        <taxon>Zingiberales</taxon>
        <taxon>Musaceae</taxon>
        <taxon>Ensete</taxon>
    </lineage>
</organism>
<sequence length="158" mass="17386">MQHYLASWLYYSLYSSLPIPALFRPHQTSSPRLVSYHSILVVTTEAPRGGERRLGWATSTASCMMAAYDGAVLFLELFDGKACRPASRLSPLHAVSAAISVPLALFMHLGQISSKYSHEVFLGQAAVVSFLSCTTLKQQDRLLRLSPTVNQVDTMVPL</sequence>
<reference evidence="1 2" key="1">
    <citation type="journal article" date="2014" name="Agronomy (Basel)">
        <title>A Draft Genome Sequence for Ensete ventricosum, the Drought-Tolerant Tree Against Hunger.</title>
        <authorList>
            <person name="Harrison J."/>
            <person name="Moore K.A."/>
            <person name="Paszkiewicz K."/>
            <person name="Jones T."/>
            <person name="Grant M."/>
            <person name="Ambacheew D."/>
            <person name="Muzemil S."/>
            <person name="Studholme D.J."/>
        </authorList>
    </citation>
    <scope>NUCLEOTIDE SEQUENCE [LARGE SCALE GENOMIC DNA]</scope>
</reference>
<proteinExistence type="predicted"/>
<dbReference type="EMBL" id="AMZH03010744">
    <property type="protein sequence ID" value="RRT54170.1"/>
    <property type="molecule type" value="Genomic_DNA"/>
</dbReference>
<gene>
    <name evidence="1" type="ORF">B296_00030923</name>
</gene>
<evidence type="ECO:0000313" key="1">
    <source>
        <dbReference type="EMBL" id="RRT54170.1"/>
    </source>
</evidence>
<dbReference type="AlphaFoldDB" id="A0A426YR08"/>
<protein>
    <submittedName>
        <fullName evidence="1">Uncharacterized protein</fullName>
    </submittedName>
</protein>
<evidence type="ECO:0000313" key="2">
    <source>
        <dbReference type="Proteomes" id="UP000287651"/>
    </source>
</evidence>
<accession>A0A426YR08</accession>
<comment type="caution">
    <text evidence="1">The sequence shown here is derived from an EMBL/GenBank/DDBJ whole genome shotgun (WGS) entry which is preliminary data.</text>
</comment>